<reference evidence="3 4" key="1">
    <citation type="submission" date="2024-01" db="EMBL/GenBank/DDBJ databases">
        <title>Genome insights into Plantactinospora sonchi sp. nov.</title>
        <authorList>
            <person name="Wang L."/>
        </authorList>
    </citation>
    <scope>NUCLEOTIDE SEQUENCE [LARGE SCALE GENOMIC DNA]</scope>
    <source>
        <strain evidence="3 4">NEAU-QY2</strain>
    </source>
</reference>
<feature type="transmembrane region" description="Helical" evidence="2">
    <location>
        <begin position="97"/>
        <end position="117"/>
    </location>
</feature>
<dbReference type="RefSeq" id="WP_331213653.1">
    <property type="nucleotide sequence ID" value="NZ_JAZGQK010000006.1"/>
</dbReference>
<evidence type="ECO:0000256" key="1">
    <source>
        <dbReference type="SAM" id="MobiDB-lite"/>
    </source>
</evidence>
<keyword evidence="4" id="KW-1185">Reference proteome</keyword>
<evidence type="ECO:0000313" key="3">
    <source>
        <dbReference type="EMBL" id="MEE6258553.1"/>
    </source>
</evidence>
<feature type="transmembrane region" description="Helical" evidence="2">
    <location>
        <begin position="212"/>
        <end position="231"/>
    </location>
</feature>
<feature type="compositionally biased region" description="Gly residues" evidence="1">
    <location>
        <begin position="409"/>
        <end position="424"/>
    </location>
</feature>
<dbReference type="EMBL" id="JAZGQK010000006">
    <property type="protein sequence ID" value="MEE6258553.1"/>
    <property type="molecule type" value="Genomic_DNA"/>
</dbReference>
<accession>A0ABU7RPZ2</accession>
<gene>
    <name evidence="3" type="ORF">V1633_08625</name>
</gene>
<keyword evidence="2" id="KW-1133">Transmembrane helix</keyword>
<keyword evidence="2" id="KW-0812">Transmembrane</keyword>
<feature type="compositionally biased region" description="Basic residues" evidence="1">
    <location>
        <begin position="452"/>
        <end position="463"/>
    </location>
</feature>
<evidence type="ECO:0000313" key="4">
    <source>
        <dbReference type="Proteomes" id="UP001332243"/>
    </source>
</evidence>
<feature type="transmembrane region" description="Helical" evidence="2">
    <location>
        <begin position="137"/>
        <end position="155"/>
    </location>
</feature>
<feature type="transmembrane region" description="Helical" evidence="2">
    <location>
        <begin position="243"/>
        <end position="263"/>
    </location>
</feature>
<organism evidence="3 4">
    <name type="scientific">Plantactinospora sonchi</name>
    <dbReference type="NCBI Taxonomy" id="1544735"/>
    <lineage>
        <taxon>Bacteria</taxon>
        <taxon>Bacillati</taxon>
        <taxon>Actinomycetota</taxon>
        <taxon>Actinomycetes</taxon>
        <taxon>Micromonosporales</taxon>
        <taxon>Micromonosporaceae</taxon>
        <taxon>Plantactinospora</taxon>
    </lineage>
</organism>
<proteinExistence type="predicted"/>
<dbReference type="Proteomes" id="UP001332243">
    <property type="component" value="Unassembled WGS sequence"/>
</dbReference>
<comment type="caution">
    <text evidence="3">The sequence shown here is derived from an EMBL/GenBank/DDBJ whole genome shotgun (WGS) entry which is preliminary data.</text>
</comment>
<feature type="transmembrane region" description="Helical" evidence="2">
    <location>
        <begin position="162"/>
        <end position="180"/>
    </location>
</feature>
<protein>
    <submittedName>
        <fullName evidence="3">Uncharacterized protein</fullName>
    </submittedName>
</protein>
<feature type="region of interest" description="Disordered" evidence="1">
    <location>
        <begin position="306"/>
        <end position="463"/>
    </location>
</feature>
<sequence>MAVRGWGGSLATAVGVAAGAGAAQLGLGYGLGIVAWLPSTDAVGEATWLASLTWAVWIAATSTVVGAICAVRLGRPADAPYGAVDPTPASAAPATGLWRAALAVAAAIGGLVTVVLVSVPARTATRADDLSPQTVAAGYAVVGVLIGLLVAFWAISSPAVAGNILGTTVWLWVLAVVAVVDDVLSDGGPLAAQLGVWQLTTDGERFWFRDHLHWPAATLALGSALLIGALAARSAARRPATRVGATISGMAGPALVAAGYFVVAPRLAEIRAEQVSAHLIAPYAVAAGVAGSALVAALAQRAEALAGTHTGRPRTPAALPGPVTGTPEESEPPAPGVRVPSQPTAERRDGIGGRPTDGSAATPSRHVPVIPADDASAVPPGDRTAGPTRDGTAEPTGAGGPAGGDSPAGAGGSATGGGPAGGNGATRVGGDEAPGQDAPTAAGESAGDPKPKGRLGRFGRRSR</sequence>
<keyword evidence="2" id="KW-0472">Membrane</keyword>
<evidence type="ECO:0000256" key="2">
    <source>
        <dbReference type="SAM" id="Phobius"/>
    </source>
</evidence>
<feature type="transmembrane region" description="Helical" evidence="2">
    <location>
        <begin position="275"/>
        <end position="299"/>
    </location>
</feature>
<name>A0ABU7RPZ2_9ACTN</name>
<feature type="transmembrane region" description="Helical" evidence="2">
    <location>
        <begin position="46"/>
        <end position="71"/>
    </location>
</feature>